<organism evidence="2 3">
    <name type="scientific">Streptomyces kurssanovii</name>
    <dbReference type="NCBI Taxonomy" id="67312"/>
    <lineage>
        <taxon>Bacteria</taxon>
        <taxon>Bacillati</taxon>
        <taxon>Actinomycetota</taxon>
        <taxon>Actinomycetes</taxon>
        <taxon>Kitasatosporales</taxon>
        <taxon>Streptomycetaceae</taxon>
        <taxon>Streptomyces</taxon>
    </lineage>
</organism>
<feature type="compositionally biased region" description="Low complexity" evidence="1">
    <location>
        <begin position="433"/>
        <end position="451"/>
    </location>
</feature>
<accession>A0ABV3I1T1</accession>
<comment type="caution">
    <text evidence="2">The sequence shown here is derived from an EMBL/GenBank/DDBJ whole genome shotgun (WGS) entry which is preliminary data.</text>
</comment>
<feature type="compositionally biased region" description="Basic and acidic residues" evidence="1">
    <location>
        <begin position="456"/>
        <end position="483"/>
    </location>
</feature>
<feature type="compositionally biased region" description="Low complexity" evidence="1">
    <location>
        <begin position="263"/>
        <end position="274"/>
    </location>
</feature>
<proteinExistence type="predicted"/>
<protein>
    <recommendedName>
        <fullName evidence="4">Translation initiation factor IF-2</fullName>
    </recommendedName>
</protein>
<evidence type="ECO:0000313" key="2">
    <source>
        <dbReference type="EMBL" id="MEV4684779.1"/>
    </source>
</evidence>
<keyword evidence="3" id="KW-1185">Reference proteome</keyword>
<feature type="region of interest" description="Disordered" evidence="1">
    <location>
        <begin position="98"/>
        <end position="146"/>
    </location>
</feature>
<dbReference type="EMBL" id="JBFAQK010000059">
    <property type="protein sequence ID" value="MEV4684779.1"/>
    <property type="molecule type" value="Genomic_DNA"/>
</dbReference>
<reference evidence="2 3" key="1">
    <citation type="submission" date="2024-06" db="EMBL/GenBank/DDBJ databases">
        <title>The Natural Products Discovery Center: Release of the First 8490 Sequenced Strains for Exploring Actinobacteria Biosynthetic Diversity.</title>
        <authorList>
            <person name="Kalkreuter E."/>
            <person name="Kautsar S.A."/>
            <person name="Yang D."/>
            <person name="Bader C.D."/>
            <person name="Teijaro C.N."/>
            <person name="Fluegel L."/>
            <person name="Davis C.M."/>
            <person name="Simpson J.R."/>
            <person name="Lauterbach L."/>
            <person name="Steele A.D."/>
            <person name="Gui C."/>
            <person name="Meng S."/>
            <person name="Li G."/>
            <person name="Viehrig K."/>
            <person name="Ye F."/>
            <person name="Su P."/>
            <person name="Kiefer A.F."/>
            <person name="Nichols A."/>
            <person name="Cepeda A.J."/>
            <person name="Yan W."/>
            <person name="Fan B."/>
            <person name="Jiang Y."/>
            <person name="Adhikari A."/>
            <person name="Zheng C.-J."/>
            <person name="Schuster L."/>
            <person name="Cowan T.M."/>
            <person name="Smanski M.J."/>
            <person name="Chevrette M.G."/>
            <person name="De Carvalho L.P.S."/>
            <person name="Shen B."/>
        </authorList>
    </citation>
    <scope>NUCLEOTIDE SEQUENCE [LARGE SCALE GENOMIC DNA]</scope>
    <source>
        <strain evidence="2 3">NPDC049344</strain>
    </source>
</reference>
<feature type="region of interest" description="Disordered" evidence="1">
    <location>
        <begin position="226"/>
        <end position="295"/>
    </location>
</feature>
<evidence type="ECO:0008006" key="4">
    <source>
        <dbReference type="Google" id="ProtNLM"/>
    </source>
</evidence>
<feature type="region of interest" description="Disordered" evidence="1">
    <location>
        <begin position="202"/>
        <end position="221"/>
    </location>
</feature>
<feature type="compositionally biased region" description="Gly residues" evidence="1">
    <location>
        <begin position="376"/>
        <end position="385"/>
    </location>
</feature>
<evidence type="ECO:0000256" key="1">
    <source>
        <dbReference type="SAM" id="MobiDB-lite"/>
    </source>
</evidence>
<name>A0ABV3I1T1_9ACTN</name>
<evidence type="ECO:0000313" key="3">
    <source>
        <dbReference type="Proteomes" id="UP001552521"/>
    </source>
</evidence>
<feature type="compositionally biased region" description="Low complexity" evidence="1">
    <location>
        <begin position="241"/>
        <end position="252"/>
    </location>
</feature>
<dbReference type="Proteomes" id="UP001552521">
    <property type="component" value="Unassembled WGS sequence"/>
</dbReference>
<gene>
    <name evidence="2" type="ORF">AB0K36_28895</name>
</gene>
<sequence>MTHQQLVALLASADPSGASTLATKLAKASTAITKIGEDIRAHVTGLPWHGEGGDAFRNWGSQTASATLRLGQYSEVASRWMEQVALAITEAKAAMPPLSETTQAQGALRKAESALAAATDPANRNDPDARTVATTAQSDATAAQGRIDAARGEAALRLRKLAQTYEFSAQQVNGVTPPTFPPPAMHLGGEWRRQERHLALPGGVAAGPSRAEVGAGAPSNVSPAFVSAEEAQPARQSDEVASGQGRGAASARMELDSLAPVTSLPGAPGSPLPSTDAPTGRSELAGTPPSVPPAAPVRKVVIPAAPPVTGRLGAGGLRQPALPGQAPQSTGTPGRLPRDNGIVGGRPVPPTASGPAKGLPRGTVVGGEGMMPRGPMGQGLGGPKGHGASQQTGASGGRRLARETGGIVGGTPQQTGRPLSRPFTPDGTGAVSGAHGAPAGRPGMAAAPQGANRSNRSRDGRDGTRPEYLTEDKETWGQNDRRVVPPVIE</sequence>
<feature type="region of interest" description="Disordered" evidence="1">
    <location>
        <begin position="311"/>
        <end position="489"/>
    </location>
</feature>
<feature type="compositionally biased region" description="Low complexity" evidence="1">
    <location>
        <begin position="131"/>
        <end position="143"/>
    </location>
</feature>
<dbReference type="RefSeq" id="WP_364599930.1">
    <property type="nucleotide sequence ID" value="NZ_JBFAQK010000059.1"/>
</dbReference>